<dbReference type="Proteomes" id="UP000639403">
    <property type="component" value="Unassembled WGS sequence"/>
</dbReference>
<reference evidence="1" key="2">
    <citation type="journal article" name="Front. Microbiol.">
        <title>Degradative Capacity of Two Strains of Rhodonia placenta: From Phenotype to Genotype.</title>
        <authorList>
            <person name="Kolle M."/>
            <person name="Horta M.A.C."/>
            <person name="Nowrousian M."/>
            <person name="Ohm R.A."/>
            <person name="Benz J.P."/>
            <person name="Pilgard A."/>
        </authorList>
    </citation>
    <scope>NUCLEOTIDE SEQUENCE</scope>
    <source>
        <strain evidence="1">FPRL280</strain>
    </source>
</reference>
<reference evidence="1" key="1">
    <citation type="submission" date="2020-11" db="EMBL/GenBank/DDBJ databases">
        <authorList>
            <person name="Koelle M."/>
            <person name="Horta M.A.C."/>
            <person name="Nowrousian M."/>
            <person name="Ohm R.A."/>
            <person name="Benz P."/>
            <person name="Pilgard A."/>
        </authorList>
    </citation>
    <scope>NUCLEOTIDE SEQUENCE</scope>
    <source>
        <strain evidence="1">FPRL280</strain>
    </source>
</reference>
<comment type="caution">
    <text evidence="1">The sequence shown here is derived from an EMBL/GenBank/DDBJ whole genome shotgun (WGS) entry which is preliminary data.</text>
</comment>
<organism evidence="1 2">
    <name type="scientific">Rhodonia placenta</name>
    <dbReference type="NCBI Taxonomy" id="104341"/>
    <lineage>
        <taxon>Eukaryota</taxon>
        <taxon>Fungi</taxon>
        <taxon>Dikarya</taxon>
        <taxon>Basidiomycota</taxon>
        <taxon>Agaricomycotina</taxon>
        <taxon>Agaricomycetes</taxon>
        <taxon>Polyporales</taxon>
        <taxon>Adustoporiaceae</taxon>
        <taxon>Rhodonia</taxon>
    </lineage>
</organism>
<name>A0A8H7P945_9APHY</name>
<evidence type="ECO:0000313" key="1">
    <source>
        <dbReference type="EMBL" id="KAF9820060.1"/>
    </source>
</evidence>
<proteinExistence type="predicted"/>
<gene>
    <name evidence="1" type="ORF">IEO21_01722</name>
</gene>
<accession>A0A8H7P945</accession>
<dbReference type="AlphaFoldDB" id="A0A8H7P945"/>
<protein>
    <submittedName>
        <fullName evidence="1">Uncharacterized protein</fullName>
    </submittedName>
</protein>
<evidence type="ECO:0000313" key="2">
    <source>
        <dbReference type="Proteomes" id="UP000639403"/>
    </source>
</evidence>
<sequence length="383" mass="40946">MSAKPLICSVLYSLIRPQASGFDGRAAETQQQNTCCHLRDLHGAHNAGTSAVDSSLADFPALGMIAPQSVVHHMENTAGYPVVGYYTSANVLQARANMLQPSLGACQYGAPGGWPAMGVGWDSASYISAYAPVSLANGVLSQTDFTRQFNHADPGNATPNEEELGVHHRSGETISMPSAPGFPNHMSEPFDTLVLLYPSSEDEAIDEPSSCPSPVPSLQYPDSEPGMDIDLPAPSHVPTQSHRLLSPLPPLGLSQPLSVPRRDTNPDPAVLHLLRDEHGMLLVRERVYNVEHNNAGIEVTAECQEHNNMNIATVGNRMPRGDSGDGNWSRMPSSLVGTTPVRLHGPSQRLRAMLRDAVRDENAFGDAGPLGKKLVMGDDGGDV</sequence>
<dbReference type="EMBL" id="JADOXO010000013">
    <property type="protein sequence ID" value="KAF9820060.1"/>
    <property type="molecule type" value="Genomic_DNA"/>
</dbReference>